<dbReference type="Proteomes" id="UP000027135">
    <property type="component" value="Unassembled WGS sequence"/>
</dbReference>
<keyword evidence="2" id="KW-1185">Reference proteome</keyword>
<sequence>MFRPSTRGGRRLGIRFAPEGSSLLAPPFAPVSRALSGASATGSFSLPASPILLSLVLLDLQFHVTLYHFDWAEPLRKARYKKT</sequence>
<gene>
    <name evidence="1" type="ORF">L798_03028</name>
</gene>
<protein>
    <submittedName>
        <fullName evidence="1">Uncharacterized protein</fullName>
    </submittedName>
</protein>
<evidence type="ECO:0000313" key="1">
    <source>
        <dbReference type="EMBL" id="KDR22005.1"/>
    </source>
</evidence>
<name>A0A067RN11_ZOONE</name>
<dbReference type="InParanoid" id="A0A067RN11"/>
<reference evidence="1 2" key="1">
    <citation type="journal article" date="2014" name="Nat. Commun.">
        <title>Molecular traces of alternative social organization in a termite genome.</title>
        <authorList>
            <person name="Terrapon N."/>
            <person name="Li C."/>
            <person name="Robertson H.M."/>
            <person name="Ji L."/>
            <person name="Meng X."/>
            <person name="Booth W."/>
            <person name="Chen Z."/>
            <person name="Childers C.P."/>
            <person name="Glastad K.M."/>
            <person name="Gokhale K."/>
            <person name="Gowin J."/>
            <person name="Gronenberg W."/>
            <person name="Hermansen R.A."/>
            <person name="Hu H."/>
            <person name="Hunt B.G."/>
            <person name="Huylmans A.K."/>
            <person name="Khalil S.M."/>
            <person name="Mitchell R.D."/>
            <person name="Munoz-Torres M.C."/>
            <person name="Mustard J.A."/>
            <person name="Pan H."/>
            <person name="Reese J.T."/>
            <person name="Scharf M.E."/>
            <person name="Sun F."/>
            <person name="Vogel H."/>
            <person name="Xiao J."/>
            <person name="Yang W."/>
            <person name="Yang Z."/>
            <person name="Yang Z."/>
            <person name="Zhou J."/>
            <person name="Zhu J."/>
            <person name="Brent C.S."/>
            <person name="Elsik C.G."/>
            <person name="Goodisman M.A."/>
            <person name="Liberles D.A."/>
            <person name="Roe R.M."/>
            <person name="Vargo E.L."/>
            <person name="Vilcinskas A."/>
            <person name="Wang J."/>
            <person name="Bornberg-Bauer E."/>
            <person name="Korb J."/>
            <person name="Zhang G."/>
            <person name="Liebig J."/>
        </authorList>
    </citation>
    <scope>NUCLEOTIDE SEQUENCE [LARGE SCALE GENOMIC DNA]</scope>
    <source>
        <tissue evidence="1">Whole organism</tissue>
    </source>
</reference>
<dbReference type="AlphaFoldDB" id="A0A067RN11"/>
<dbReference type="EMBL" id="KK852527">
    <property type="protein sequence ID" value="KDR22005.1"/>
    <property type="molecule type" value="Genomic_DNA"/>
</dbReference>
<proteinExistence type="predicted"/>
<organism evidence="1 2">
    <name type="scientific">Zootermopsis nevadensis</name>
    <name type="common">Dampwood termite</name>
    <dbReference type="NCBI Taxonomy" id="136037"/>
    <lineage>
        <taxon>Eukaryota</taxon>
        <taxon>Metazoa</taxon>
        <taxon>Ecdysozoa</taxon>
        <taxon>Arthropoda</taxon>
        <taxon>Hexapoda</taxon>
        <taxon>Insecta</taxon>
        <taxon>Pterygota</taxon>
        <taxon>Neoptera</taxon>
        <taxon>Polyneoptera</taxon>
        <taxon>Dictyoptera</taxon>
        <taxon>Blattodea</taxon>
        <taxon>Blattoidea</taxon>
        <taxon>Termitoidae</taxon>
        <taxon>Termopsidae</taxon>
        <taxon>Zootermopsis</taxon>
    </lineage>
</organism>
<accession>A0A067RN11</accession>
<evidence type="ECO:0000313" key="2">
    <source>
        <dbReference type="Proteomes" id="UP000027135"/>
    </source>
</evidence>